<feature type="domain" description="NusB/RsmB/TIM44" evidence="7">
    <location>
        <begin position="8"/>
        <end position="133"/>
    </location>
</feature>
<keyword evidence="4 6" id="KW-0805">Transcription regulation</keyword>
<keyword evidence="2 6" id="KW-0889">Transcription antitermination</keyword>
<dbReference type="Pfam" id="PF01029">
    <property type="entry name" value="NusB"/>
    <property type="match status" value="1"/>
</dbReference>
<dbReference type="GO" id="GO:0031564">
    <property type="term" value="P:transcription antitermination"/>
    <property type="evidence" value="ECO:0007669"/>
    <property type="project" value="UniProtKB-KW"/>
</dbReference>
<evidence type="ECO:0000256" key="4">
    <source>
        <dbReference type="ARBA" id="ARBA00023015"/>
    </source>
</evidence>
<name>A0A7X2XT31_9LACO</name>
<comment type="similarity">
    <text evidence="1 6">Belongs to the NusB family.</text>
</comment>
<dbReference type="Gene3D" id="1.10.940.10">
    <property type="entry name" value="NusB-like"/>
    <property type="match status" value="1"/>
</dbReference>
<dbReference type="Proteomes" id="UP000466388">
    <property type="component" value="Unassembled WGS sequence"/>
</dbReference>
<dbReference type="GO" id="GO:0006353">
    <property type="term" value="P:DNA-templated transcription termination"/>
    <property type="evidence" value="ECO:0007669"/>
    <property type="project" value="UniProtKB-UniRule"/>
</dbReference>
<dbReference type="AlphaFoldDB" id="A0A7X2XT31"/>
<reference evidence="8 9" key="1">
    <citation type="submission" date="2019-11" db="EMBL/GenBank/DDBJ databases">
        <title>Lactobacillus sp. nov. CRM56-3, isolated from fermented tea leaves.</title>
        <authorList>
            <person name="Phuengjayaem S."/>
            <person name="Tanasupawat S."/>
        </authorList>
    </citation>
    <scope>NUCLEOTIDE SEQUENCE [LARGE SCALE GENOMIC DNA]</scope>
    <source>
        <strain evidence="8 9">CRM56-3</strain>
    </source>
</reference>
<accession>A0A7X2XT31</accession>
<protein>
    <recommendedName>
        <fullName evidence="6">Transcription antitermination protein NusB</fullName>
    </recommendedName>
    <alternativeName>
        <fullName evidence="6">Antitermination factor NusB</fullName>
    </alternativeName>
</protein>
<dbReference type="PANTHER" id="PTHR11078">
    <property type="entry name" value="N UTILIZATION SUBSTANCE PROTEIN B-RELATED"/>
    <property type="match status" value="1"/>
</dbReference>
<proteinExistence type="inferred from homology"/>
<dbReference type="NCBIfam" id="NF001223">
    <property type="entry name" value="PRK00202.1-1"/>
    <property type="match status" value="1"/>
</dbReference>
<dbReference type="SUPFAM" id="SSF48013">
    <property type="entry name" value="NusB-like"/>
    <property type="match status" value="1"/>
</dbReference>
<evidence type="ECO:0000259" key="7">
    <source>
        <dbReference type="Pfam" id="PF01029"/>
    </source>
</evidence>
<dbReference type="InterPro" id="IPR011605">
    <property type="entry name" value="NusB_fam"/>
</dbReference>
<dbReference type="HAMAP" id="MF_00073">
    <property type="entry name" value="NusB"/>
    <property type="match status" value="1"/>
</dbReference>
<dbReference type="RefSeq" id="WP_155430385.1">
    <property type="nucleotide sequence ID" value="NZ_WNJO01000001.1"/>
</dbReference>
<evidence type="ECO:0000256" key="5">
    <source>
        <dbReference type="ARBA" id="ARBA00023163"/>
    </source>
</evidence>
<dbReference type="InterPro" id="IPR035926">
    <property type="entry name" value="NusB-like_sf"/>
</dbReference>
<sequence length="145" mass="16782">MTEELTRHQIRIRAFQTLFAMNANPEADRHVIFQQLLSDEDDQTVAVPAYLETLVEGVLNHQDQLDQQITKYLSAGWALPRIAKTDLVILRIAFYELDYQTDIPKRVAVNEALELAKQFSDDRSRRFVNGVLSHEIEPDKNETEK</sequence>
<evidence type="ECO:0000256" key="3">
    <source>
        <dbReference type="ARBA" id="ARBA00022884"/>
    </source>
</evidence>
<keyword evidence="5 6" id="KW-0804">Transcription</keyword>
<keyword evidence="3 6" id="KW-0694">RNA-binding</keyword>
<dbReference type="GO" id="GO:0005829">
    <property type="term" value="C:cytosol"/>
    <property type="evidence" value="ECO:0007669"/>
    <property type="project" value="TreeGrafter"/>
</dbReference>
<evidence type="ECO:0000256" key="6">
    <source>
        <dbReference type="HAMAP-Rule" id="MF_00073"/>
    </source>
</evidence>
<dbReference type="InterPro" id="IPR006027">
    <property type="entry name" value="NusB_RsmB_TIM44"/>
</dbReference>
<dbReference type="NCBIfam" id="TIGR01951">
    <property type="entry name" value="nusB"/>
    <property type="match status" value="1"/>
</dbReference>
<comment type="function">
    <text evidence="6">Involved in transcription antitermination. Required for transcription of ribosomal RNA (rRNA) genes. Binds specifically to the boxA antiterminator sequence of the ribosomal RNA (rrn) operons.</text>
</comment>
<evidence type="ECO:0000313" key="8">
    <source>
        <dbReference type="EMBL" id="MTV81084.1"/>
    </source>
</evidence>
<dbReference type="PANTHER" id="PTHR11078:SF3">
    <property type="entry name" value="ANTITERMINATION NUSB DOMAIN-CONTAINING PROTEIN"/>
    <property type="match status" value="1"/>
</dbReference>
<evidence type="ECO:0000256" key="1">
    <source>
        <dbReference type="ARBA" id="ARBA00005952"/>
    </source>
</evidence>
<evidence type="ECO:0000313" key="9">
    <source>
        <dbReference type="Proteomes" id="UP000466388"/>
    </source>
</evidence>
<keyword evidence="9" id="KW-1185">Reference proteome</keyword>
<evidence type="ECO:0000256" key="2">
    <source>
        <dbReference type="ARBA" id="ARBA00022814"/>
    </source>
</evidence>
<gene>
    <name evidence="6 8" type="primary">nusB</name>
    <name evidence="8" type="ORF">GM612_00260</name>
</gene>
<dbReference type="GO" id="GO:0003723">
    <property type="term" value="F:RNA binding"/>
    <property type="evidence" value="ECO:0007669"/>
    <property type="project" value="UniProtKB-UniRule"/>
</dbReference>
<comment type="caution">
    <text evidence="8">The sequence shown here is derived from an EMBL/GenBank/DDBJ whole genome shotgun (WGS) entry which is preliminary data.</text>
</comment>
<organism evidence="8 9">
    <name type="scientific">Secundilactobacillus folii</name>
    <dbReference type="NCBI Taxonomy" id="2678357"/>
    <lineage>
        <taxon>Bacteria</taxon>
        <taxon>Bacillati</taxon>
        <taxon>Bacillota</taxon>
        <taxon>Bacilli</taxon>
        <taxon>Lactobacillales</taxon>
        <taxon>Lactobacillaceae</taxon>
        <taxon>Secundilactobacillus</taxon>
    </lineage>
</organism>
<dbReference type="EMBL" id="WNJO01000001">
    <property type="protein sequence ID" value="MTV81084.1"/>
    <property type="molecule type" value="Genomic_DNA"/>
</dbReference>